<reference evidence="1" key="1">
    <citation type="submission" date="2018-05" db="EMBL/GenBank/DDBJ databases">
        <authorList>
            <person name="Lanie J.A."/>
            <person name="Ng W.-L."/>
            <person name="Kazmierczak K.M."/>
            <person name="Andrzejewski T.M."/>
            <person name="Davidsen T.M."/>
            <person name="Wayne K.J."/>
            <person name="Tettelin H."/>
            <person name="Glass J.I."/>
            <person name="Rusch D."/>
            <person name="Podicherti R."/>
            <person name="Tsui H.-C.T."/>
            <person name="Winkler M.E."/>
        </authorList>
    </citation>
    <scope>NUCLEOTIDE SEQUENCE</scope>
</reference>
<sequence>PVFPARSYIEVLVRLIIRGSRYKGYIRLSIFDYLSHTVISSKAKIGKLIIFDNMKNSIESDSELIQYLHNSNMAEYFRRIEQDILMSIVDKNIKKIPLAKYVKKSMAIHDQILSEFVHSIDNFEVLKKS</sequence>
<proteinExistence type="predicted"/>
<protein>
    <submittedName>
        <fullName evidence="1">Uncharacterized protein</fullName>
    </submittedName>
</protein>
<accession>A0A382ZW55</accession>
<gene>
    <name evidence="1" type="ORF">METZ01_LOCUS452576</name>
</gene>
<evidence type="ECO:0000313" key="1">
    <source>
        <dbReference type="EMBL" id="SVD99722.1"/>
    </source>
</evidence>
<feature type="non-terminal residue" evidence="1">
    <location>
        <position position="1"/>
    </location>
</feature>
<dbReference type="EMBL" id="UINC01187153">
    <property type="protein sequence ID" value="SVD99722.1"/>
    <property type="molecule type" value="Genomic_DNA"/>
</dbReference>
<dbReference type="AlphaFoldDB" id="A0A382ZW55"/>
<organism evidence="1">
    <name type="scientific">marine metagenome</name>
    <dbReference type="NCBI Taxonomy" id="408172"/>
    <lineage>
        <taxon>unclassified sequences</taxon>
        <taxon>metagenomes</taxon>
        <taxon>ecological metagenomes</taxon>
    </lineage>
</organism>
<name>A0A382ZW55_9ZZZZ</name>